<sequence length="109" mass="11465">MRHTIDAAVSAGFASALSKDISEKIAGCSWGRKRGSKAKSWVEVAGYSSIAAELGLRIFNTKMKCHTLQYACGVKGPDLLFGAGCDRATPAQVAAEFRTATYATLTCSG</sequence>
<evidence type="ECO:0000313" key="2">
    <source>
        <dbReference type="Proteomes" id="UP000188388"/>
    </source>
</evidence>
<name>A0A1R3VFR2_9HYPH</name>
<keyword evidence="2" id="KW-1185">Reference proteome</keyword>
<organism evidence="1 2">
    <name type="scientific">Mesorhizobium prunaredense</name>
    <dbReference type="NCBI Taxonomy" id="1631249"/>
    <lineage>
        <taxon>Bacteria</taxon>
        <taxon>Pseudomonadati</taxon>
        <taxon>Pseudomonadota</taxon>
        <taxon>Alphaproteobacteria</taxon>
        <taxon>Hyphomicrobiales</taxon>
        <taxon>Phyllobacteriaceae</taxon>
        <taxon>Mesorhizobium</taxon>
    </lineage>
</organism>
<evidence type="ECO:0000313" key="1">
    <source>
        <dbReference type="EMBL" id="SIT58690.1"/>
    </source>
</evidence>
<proteinExistence type="predicted"/>
<protein>
    <submittedName>
        <fullName evidence="1">Uncharacterized protein</fullName>
    </submittedName>
</protein>
<gene>
    <name evidence="1" type="ORF">BQ8794_590002</name>
</gene>
<reference evidence="2" key="1">
    <citation type="submission" date="2017-01" db="EMBL/GenBank/DDBJ databases">
        <authorList>
            <person name="Brunel B."/>
        </authorList>
    </citation>
    <scope>NUCLEOTIDE SEQUENCE [LARGE SCALE GENOMIC DNA]</scope>
</reference>
<dbReference type="AlphaFoldDB" id="A0A1R3VFR2"/>
<dbReference type="EMBL" id="FTPD01000055">
    <property type="protein sequence ID" value="SIT58690.1"/>
    <property type="molecule type" value="Genomic_DNA"/>
</dbReference>
<dbReference type="Proteomes" id="UP000188388">
    <property type="component" value="Unassembled WGS sequence"/>
</dbReference>
<accession>A0A1R3VFR2</accession>